<dbReference type="InterPro" id="IPR044862">
    <property type="entry name" value="Pro_4_hyd_alph_FE2OG_OXY"/>
</dbReference>
<dbReference type="RefSeq" id="WP_342449794.1">
    <property type="nucleotide sequence ID" value="NZ_JAATJE010000002.1"/>
</dbReference>
<evidence type="ECO:0000256" key="4">
    <source>
        <dbReference type="ARBA" id="ARBA00022964"/>
    </source>
</evidence>
<keyword evidence="4" id="KW-0223">Dioxygenase</keyword>
<evidence type="ECO:0000256" key="1">
    <source>
        <dbReference type="ARBA" id="ARBA00001961"/>
    </source>
</evidence>
<protein>
    <submittedName>
        <fullName evidence="8">Prolyl 4-hydroxylase</fullName>
        <ecNumber evidence="8">1.14.11.2</ecNumber>
    </submittedName>
</protein>
<dbReference type="InterPro" id="IPR005123">
    <property type="entry name" value="Oxoglu/Fe-dep_dioxygenase_dom"/>
</dbReference>
<keyword evidence="9" id="KW-1185">Reference proteome</keyword>
<gene>
    <name evidence="8" type="ORF">GGR88_002382</name>
</gene>
<organism evidence="8 9">
    <name type="scientific">Sphingomonas jejuensis</name>
    <dbReference type="NCBI Taxonomy" id="904715"/>
    <lineage>
        <taxon>Bacteria</taxon>
        <taxon>Pseudomonadati</taxon>
        <taxon>Pseudomonadota</taxon>
        <taxon>Alphaproteobacteria</taxon>
        <taxon>Sphingomonadales</taxon>
        <taxon>Sphingomonadaceae</taxon>
        <taxon>Sphingomonas</taxon>
    </lineage>
</organism>
<dbReference type="InterPro" id="IPR045054">
    <property type="entry name" value="P4HA-like"/>
</dbReference>
<evidence type="ECO:0000256" key="2">
    <source>
        <dbReference type="ARBA" id="ARBA00022723"/>
    </source>
</evidence>
<dbReference type="EC" id="1.14.11.2" evidence="8"/>
<evidence type="ECO:0000313" key="8">
    <source>
        <dbReference type="EMBL" id="NJC34868.1"/>
    </source>
</evidence>
<dbReference type="PANTHER" id="PTHR10869">
    <property type="entry name" value="PROLYL 4-HYDROXYLASE ALPHA SUBUNIT"/>
    <property type="match status" value="1"/>
</dbReference>
<dbReference type="EMBL" id="JAATJE010000002">
    <property type="protein sequence ID" value="NJC34868.1"/>
    <property type="molecule type" value="Genomic_DNA"/>
</dbReference>
<keyword evidence="3" id="KW-0847">Vitamin C</keyword>
<keyword evidence="5 8" id="KW-0560">Oxidoreductase</keyword>
<comment type="caution">
    <text evidence="8">The sequence shown here is derived from an EMBL/GenBank/DDBJ whole genome shotgun (WGS) entry which is preliminary data.</text>
</comment>
<keyword evidence="6" id="KW-0408">Iron</keyword>
<dbReference type="InterPro" id="IPR006620">
    <property type="entry name" value="Pro_4_hyd_alph"/>
</dbReference>
<evidence type="ECO:0000313" key="9">
    <source>
        <dbReference type="Proteomes" id="UP000734218"/>
    </source>
</evidence>
<evidence type="ECO:0000256" key="6">
    <source>
        <dbReference type="ARBA" id="ARBA00023004"/>
    </source>
</evidence>
<proteinExistence type="predicted"/>
<dbReference type="Pfam" id="PF13640">
    <property type="entry name" value="2OG-FeII_Oxy_3"/>
    <property type="match status" value="1"/>
</dbReference>
<evidence type="ECO:0000256" key="5">
    <source>
        <dbReference type="ARBA" id="ARBA00023002"/>
    </source>
</evidence>
<evidence type="ECO:0000259" key="7">
    <source>
        <dbReference type="PROSITE" id="PS51471"/>
    </source>
</evidence>
<dbReference type="PANTHER" id="PTHR10869:SF246">
    <property type="entry name" value="TRANSMEMBRANE PROLYL 4-HYDROXYLASE"/>
    <property type="match status" value="1"/>
</dbReference>
<dbReference type="GO" id="GO:0004656">
    <property type="term" value="F:procollagen-proline 4-dioxygenase activity"/>
    <property type="evidence" value="ECO:0007669"/>
    <property type="project" value="UniProtKB-EC"/>
</dbReference>
<feature type="domain" description="Fe2OG dioxygenase" evidence="7">
    <location>
        <begin position="101"/>
        <end position="210"/>
    </location>
</feature>
<comment type="cofactor">
    <cofactor evidence="1">
        <name>L-ascorbate</name>
        <dbReference type="ChEBI" id="CHEBI:38290"/>
    </cofactor>
</comment>
<accession>A0ABX0XNT2</accession>
<keyword evidence="2" id="KW-0479">Metal-binding</keyword>
<sequence>MLAQTGRAVADRLRENPAVIAIPHDGIEMFVVPDFISPAECAALIEKIDAVCQPSTLLSGGTLADDVGFRTSHSANLDRFDPLVEAIDTRILALTGLRERQGETIQGQRYRQGQLFKPHYDWFGTDQPYWPKEAAAGGQRSWTTMAYLNRPQAGGATRFTSAGFQVEPLPGLLLLWNNMTVDGLPNPAVMHEGSPVEAGTKYIFTKWFRRGDWY</sequence>
<dbReference type="SMART" id="SM00702">
    <property type="entry name" value="P4Hc"/>
    <property type="match status" value="1"/>
</dbReference>
<evidence type="ECO:0000256" key="3">
    <source>
        <dbReference type="ARBA" id="ARBA00022896"/>
    </source>
</evidence>
<reference evidence="8 9" key="1">
    <citation type="submission" date="2020-03" db="EMBL/GenBank/DDBJ databases">
        <title>Genomic Encyclopedia of Type Strains, Phase IV (KMG-IV): sequencing the most valuable type-strain genomes for metagenomic binning, comparative biology and taxonomic classification.</title>
        <authorList>
            <person name="Goeker M."/>
        </authorList>
    </citation>
    <scope>NUCLEOTIDE SEQUENCE [LARGE SCALE GENOMIC DNA]</scope>
    <source>
        <strain evidence="8 9">DSM 27651</strain>
    </source>
</reference>
<name>A0ABX0XNT2_9SPHN</name>
<dbReference type="PROSITE" id="PS51471">
    <property type="entry name" value="FE2OG_OXY"/>
    <property type="match status" value="1"/>
</dbReference>
<dbReference type="Proteomes" id="UP000734218">
    <property type="component" value="Unassembled WGS sequence"/>
</dbReference>
<dbReference type="Gene3D" id="2.60.120.620">
    <property type="entry name" value="q2cbj1_9rhob like domain"/>
    <property type="match status" value="1"/>
</dbReference>